<keyword evidence="3" id="KW-1185">Reference proteome</keyword>
<sequence length="113" mass="12795">MGKKATLLTGIIAWIITPLLLSSLYDINPLEILKSFFSLIHLLALSSVFIISYQSRHKIQKTLVLVAFLIYPLLLTADSTQIFGEKTFIVVLITAWMYVIGFAGWLYTERNSN</sequence>
<evidence type="ECO:0000313" key="3">
    <source>
        <dbReference type="Proteomes" id="UP001596405"/>
    </source>
</evidence>
<organism evidence="2 3">
    <name type="scientific">Rufibacter roseus</name>
    <dbReference type="NCBI Taxonomy" id="1567108"/>
    <lineage>
        <taxon>Bacteria</taxon>
        <taxon>Pseudomonadati</taxon>
        <taxon>Bacteroidota</taxon>
        <taxon>Cytophagia</taxon>
        <taxon>Cytophagales</taxon>
        <taxon>Hymenobacteraceae</taxon>
        <taxon>Rufibacter</taxon>
    </lineage>
</organism>
<dbReference type="RefSeq" id="WP_066623642.1">
    <property type="nucleotide sequence ID" value="NZ_JBHSYQ010000003.1"/>
</dbReference>
<accession>A0ABW2DJF0</accession>
<evidence type="ECO:0000256" key="1">
    <source>
        <dbReference type="SAM" id="Phobius"/>
    </source>
</evidence>
<keyword evidence="1" id="KW-1133">Transmembrane helix</keyword>
<dbReference type="Proteomes" id="UP001596405">
    <property type="component" value="Unassembled WGS sequence"/>
</dbReference>
<feature type="transmembrane region" description="Helical" evidence="1">
    <location>
        <begin position="32"/>
        <end position="51"/>
    </location>
</feature>
<dbReference type="EMBL" id="JBHSYQ010000003">
    <property type="protein sequence ID" value="MFC6996708.1"/>
    <property type="molecule type" value="Genomic_DNA"/>
</dbReference>
<name>A0ABW2DJF0_9BACT</name>
<feature type="transmembrane region" description="Helical" evidence="1">
    <location>
        <begin position="63"/>
        <end position="82"/>
    </location>
</feature>
<protein>
    <submittedName>
        <fullName evidence="2">Uncharacterized protein</fullName>
    </submittedName>
</protein>
<comment type="caution">
    <text evidence="2">The sequence shown here is derived from an EMBL/GenBank/DDBJ whole genome shotgun (WGS) entry which is preliminary data.</text>
</comment>
<gene>
    <name evidence="2" type="ORF">ACFQHR_03690</name>
</gene>
<feature type="transmembrane region" description="Helical" evidence="1">
    <location>
        <begin position="88"/>
        <end position="107"/>
    </location>
</feature>
<evidence type="ECO:0000313" key="2">
    <source>
        <dbReference type="EMBL" id="MFC6996708.1"/>
    </source>
</evidence>
<keyword evidence="1" id="KW-0812">Transmembrane</keyword>
<reference evidence="3" key="1">
    <citation type="journal article" date="2019" name="Int. J. Syst. Evol. Microbiol.">
        <title>The Global Catalogue of Microorganisms (GCM) 10K type strain sequencing project: providing services to taxonomists for standard genome sequencing and annotation.</title>
        <authorList>
            <consortium name="The Broad Institute Genomics Platform"/>
            <consortium name="The Broad Institute Genome Sequencing Center for Infectious Disease"/>
            <person name="Wu L."/>
            <person name="Ma J."/>
        </authorList>
    </citation>
    <scope>NUCLEOTIDE SEQUENCE [LARGE SCALE GENOMIC DNA]</scope>
    <source>
        <strain evidence="3">CGMCC 4.7393</strain>
    </source>
</reference>
<proteinExistence type="predicted"/>
<keyword evidence="1" id="KW-0472">Membrane</keyword>